<protein>
    <submittedName>
        <fullName evidence="1">Uncharacterized protein</fullName>
    </submittedName>
</protein>
<dbReference type="AlphaFoldDB" id="A0A9K3GPE3"/>
<dbReference type="EMBL" id="BDIP01005468">
    <property type="protein sequence ID" value="GIQ89820.1"/>
    <property type="molecule type" value="Genomic_DNA"/>
</dbReference>
<proteinExistence type="predicted"/>
<keyword evidence="2" id="KW-1185">Reference proteome</keyword>
<name>A0A9K3GPE3_9EUKA</name>
<gene>
    <name evidence="1" type="ORF">KIPB_012403</name>
</gene>
<feature type="non-terminal residue" evidence="1">
    <location>
        <position position="1"/>
    </location>
</feature>
<evidence type="ECO:0000313" key="1">
    <source>
        <dbReference type="EMBL" id="GIQ89820.1"/>
    </source>
</evidence>
<organism evidence="1 2">
    <name type="scientific">Kipferlia bialata</name>
    <dbReference type="NCBI Taxonomy" id="797122"/>
    <lineage>
        <taxon>Eukaryota</taxon>
        <taxon>Metamonada</taxon>
        <taxon>Carpediemonas-like organisms</taxon>
        <taxon>Kipferlia</taxon>
    </lineage>
</organism>
<evidence type="ECO:0000313" key="2">
    <source>
        <dbReference type="Proteomes" id="UP000265618"/>
    </source>
</evidence>
<dbReference type="Proteomes" id="UP000265618">
    <property type="component" value="Unassembled WGS sequence"/>
</dbReference>
<reference evidence="1 2" key="1">
    <citation type="journal article" date="2018" name="PLoS ONE">
        <title>The draft genome of Kipferlia bialata reveals reductive genome evolution in fornicate parasites.</title>
        <authorList>
            <person name="Tanifuji G."/>
            <person name="Takabayashi S."/>
            <person name="Kume K."/>
            <person name="Takagi M."/>
            <person name="Nakayama T."/>
            <person name="Kamikawa R."/>
            <person name="Inagaki Y."/>
            <person name="Hashimoto T."/>
        </authorList>
    </citation>
    <scope>NUCLEOTIDE SEQUENCE [LARGE SCALE GENOMIC DNA]</scope>
    <source>
        <strain evidence="1">NY0173</strain>
    </source>
</reference>
<comment type="caution">
    <text evidence="1">The sequence shown here is derived from an EMBL/GenBank/DDBJ whole genome shotgun (WGS) entry which is preliminary data.</text>
</comment>
<sequence>MDPNTQAETIKAILRLVPTEELVHAVNDLKDIIPSADLSPLVRGVCIENQALLRHQDKPYLATEAGSLPSPSDFVVPSSATVVSVDFASCTVT</sequence>
<accession>A0A9K3GPE3</accession>